<proteinExistence type="predicted"/>
<sequence length="139" mass="15958">MNRELCSVAKAALVRFFETYEESTVVYLELPDTPNWRALDNYFYLGEVQIIDDTSIRADLGYSWSVSLIPSKVEISGDLFELTISGSDLHLESSTIHRKYHEGWVRFYVIPNTDITNAARDENGTKLRELQLAIYDAED</sequence>
<name>K6XI59_9ACTN</name>
<dbReference type="Proteomes" id="UP000035058">
    <property type="component" value="Unassembled WGS sequence"/>
</dbReference>
<keyword evidence="2" id="KW-1185">Reference proteome</keyword>
<organism evidence="1 2">
    <name type="scientific">Gordonia namibiensis NBRC 108229</name>
    <dbReference type="NCBI Taxonomy" id="1208314"/>
    <lineage>
        <taxon>Bacteria</taxon>
        <taxon>Bacillati</taxon>
        <taxon>Actinomycetota</taxon>
        <taxon>Actinomycetes</taxon>
        <taxon>Mycobacteriales</taxon>
        <taxon>Gordoniaceae</taxon>
        <taxon>Gordonia</taxon>
    </lineage>
</organism>
<dbReference type="RefSeq" id="WP_006864805.1">
    <property type="nucleotide sequence ID" value="NZ_BAHE01000002.1"/>
</dbReference>
<dbReference type="EMBL" id="BAHE01000002">
    <property type="protein sequence ID" value="GAB98524.1"/>
    <property type="molecule type" value="Genomic_DNA"/>
</dbReference>
<accession>K6XI59</accession>
<evidence type="ECO:0000313" key="2">
    <source>
        <dbReference type="Proteomes" id="UP000035058"/>
    </source>
</evidence>
<gene>
    <name evidence="1" type="ORF">GONAM_02_00460</name>
</gene>
<dbReference type="AlphaFoldDB" id="K6XI59"/>
<comment type="caution">
    <text evidence="1">The sequence shown here is derived from an EMBL/GenBank/DDBJ whole genome shotgun (WGS) entry which is preliminary data.</text>
</comment>
<reference evidence="1 2" key="1">
    <citation type="submission" date="2012-08" db="EMBL/GenBank/DDBJ databases">
        <title>Whole genome shotgun sequence of Gordonia namibiensis NBRC 108229.</title>
        <authorList>
            <person name="Isaki-Nakamura S."/>
            <person name="Hosoyama A."/>
            <person name="Tsuchikane K."/>
            <person name="Katsumata H."/>
            <person name="Baba S."/>
            <person name="Yamazaki S."/>
            <person name="Fujita N."/>
        </authorList>
    </citation>
    <scope>NUCLEOTIDE SEQUENCE [LARGE SCALE GENOMIC DNA]</scope>
    <source>
        <strain evidence="1 2">NBRC 108229</strain>
    </source>
</reference>
<evidence type="ECO:0000313" key="1">
    <source>
        <dbReference type="EMBL" id="GAB98524.1"/>
    </source>
</evidence>
<protein>
    <submittedName>
        <fullName evidence="1">Uncharacterized protein</fullName>
    </submittedName>
</protein>